<dbReference type="InterPro" id="IPR050169">
    <property type="entry name" value="Krueppel_C2H2_ZnF"/>
</dbReference>
<organism evidence="3 4">
    <name type="scientific">Phyllostomus discolor</name>
    <name type="common">pale spear-nosed bat</name>
    <dbReference type="NCBI Taxonomy" id="89673"/>
    <lineage>
        <taxon>Eukaryota</taxon>
        <taxon>Metazoa</taxon>
        <taxon>Chordata</taxon>
        <taxon>Craniata</taxon>
        <taxon>Vertebrata</taxon>
        <taxon>Euteleostomi</taxon>
        <taxon>Mammalia</taxon>
        <taxon>Eutheria</taxon>
        <taxon>Laurasiatheria</taxon>
        <taxon>Chiroptera</taxon>
        <taxon>Yangochiroptera</taxon>
        <taxon>Phyllostomidae</taxon>
        <taxon>Phyllostominae</taxon>
        <taxon>Phyllostomus</taxon>
    </lineage>
</organism>
<dbReference type="Proteomes" id="UP000504628">
    <property type="component" value="Chromosome 12"/>
</dbReference>
<dbReference type="SUPFAM" id="SSF109640">
    <property type="entry name" value="KRAB domain (Kruppel-associated box)"/>
    <property type="match status" value="1"/>
</dbReference>
<dbReference type="KEGG" id="pdic:114511569"/>
<evidence type="ECO:0000313" key="4">
    <source>
        <dbReference type="RefSeq" id="XP_028386094.1"/>
    </source>
</evidence>
<dbReference type="SMART" id="SM00349">
    <property type="entry name" value="KRAB"/>
    <property type="match status" value="1"/>
</dbReference>
<feature type="region of interest" description="Disordered" evidence="1">
    <location>
        <begin position="1"/>
        <end position="21"/>
    </location>
</feature>
<dbReference type="PROSITE" id="PS50805">
    <property type="entry name" value="KRAB"/>
    <property type="match status" value="1"/>
</dbReference>
<dbReference type="RefSeq" id="XP_028386094.1">
    <property type="nucleotide sequence ID" value="XM_028530293.2"/>
</dbReference>
<gene>
    <name evidence="4" type="primary">LOC114511569</name>
</gene>
<evidence type="ECO:0000256" key="1">
    <source>
        <dbReference type="SAM" id="MobiDB-lite"/>
    </source>
</evidence>
<feature type="domain" description="KRAB" evidence="2">
    <location>
        <begin position="74"/>
        <end position="145"/>
    </location>
</feature>
<accession>A0A6J2N2M1</accession>
<dbReference type="InParanoid" id="A0A6J2N2M1"/>
<dbReference type="PANTHER" id="PTHR23232:SF159">
    <property type="entry name" value="KRAB DOMAIN-CONTAINING PROTEIN"/>
    <property type="match status" value="1"/>
</dbReference>
<dbReference type="Pfam" id="PF01352">
    <property type="entry name" value="KRAB"/>
    <property type="match status" value="1"/>
</dbReference>
<dbReference type="PANTHER" id="PTHR23232">
    <property type="entry name" value="KRAB DOMAIN C2H2 ZINC FINGER"/>
    <property type="match status" value="1"/>
</dbReference>
<evidence type="ECO:0000259" key="2">
    <source>
        <dbReference type="PROSITE" id="PS50805"/>
    </source>
</evidence>
<dbReference type="GO" id="GO:0006355">
    <property type="term" value="P:regulation of DNA-templated transcription"/>
    <property type="evidence" value="ECO:0007669"/>
    <property type="project" value="InterPro"/>
</dbReference>
<name>A0A6J2N2M1_9CHIR</name>
<sequence>MPEQRRCQIRSSQSSPEREKLGDDALVARARAETGVASAAVALAGEASSSAAMSRPGDQSVLAALLRRPAEVGVTFADIALYFSREEWHLLDEAQRRLYLDVMLENFELISSLGNAFTVPVVWTRLCISLCPLFSRGYSVLIRGLEVLLDFPVF</sequence>
<reference evidence="4" key="1">
    <citation type="submission" date="2025-08" db="UniProtKB">
        <authorList>
            <consortium name="RefSeq"/>
        </authorList>
    </citation>
    <scope>IDENTIFICATION</scope>
    <source>
        <tissue evidence="4">Muscle</tissue>
    </source>
</reference>
<dbReference type="GeneID" id="114511569"/>
<keyword evidence="3" id="KW-1185">Reference proteome</keyword>
<evidence type="ECO:0000313" key="3">
    <source>
        <dbReference type="Proteomes" id="UP000504628"/>
    </source>
</evidence>
<dbReference type="Gene3D" id="6.10.140.140">
    <property type="match status" value="1"/>
</dbReference>
<dbReference type="InterPro" id="IPR001909">
    <property type="entry name" value="KRAB"/>
</dbReference>
<dbReference type="AlphaFoldDB" id="A0A6J2N2M1"/>
<dbReference type="InterPro" id="IPR036051">
    <property type="entry name" value="KRAB_dom_sf"/>
</dbReference>
<dbReference type="CDD" id="cd07765">
    <property type="entry name" value="KRAB_A-box"/>
    <property type="match status" value="1"/>
</dbReference>
<proteinExistence type="predicted"/>
<protein>
    <submittedName>
        <fullName evidence="4">Zinc finger protein 551-like</fullName>
    </submittedName>
</protein>
<dbReference type="OrthoDB" id="9837816at2759"/>